<feature type="compositionally biased region" description="Acidic residues" evidence="1">
    <location>
        <begin position="268"/>
        <end position="287"/>
    </location>
</feature>
<reference evidence="3" key="1">
    <citation type="submission" date="2016-05" db="EMBL/GenBank/DDBJ databases">
        <title>Comparative genomics of biotechnologically important yeasts.</title>
        <authorList>
            <consortium name="DOE Joint Genome Institute"/>
            <person name="Riley R."/>
            <person name="Haridas S."/>
            <person name="Wolfe K.H."/>
            <person name="Lopes M.R."/>
            <person name="Hittinger C.T."/>
            <person name="Goker M."/>
            <person name="Salamov A."/>
            <person name="Wisecaver J."/>
            <person name="Long T.M."/>
            <person name="Aerts A.L."/>
            <person name="Barry K."/>
            <person name="Choi C."/>
            <person name="Clum A."/>
            <person name="Coughlan A.Y."/>
            <person name="Deshpande S."/>
            <person name="Douglass A.P."/>
            <person name="Hanson S.J."/>
            <person name="Klenk H.-P."/>
            <person name="Labutti K."/>
            <person name="Lapidus A."/>
            <person name="Lindquist E."/>
            <person name="Lipzen A."/>
            <person name="Meier-Kolthoff J.P."/>
            <person name="Ohm R.A."/>
            <person name="Otillar R.P."/>
            <person name="Pangilinan J."/>
            <person name="Peng Y."/>
            <person name="Rokas A."/>
            <person name="Rosa C.A."/>
            <person name="Scheuner C."/>
            <person name="Sibirny A.A."/>
            <person name="Slot J.C."/>
            <person name="Stielow J.B."/>
            <person name="Sun H."/>
            <person name="Kurtzman C.P."/>
            <person name="Blackwell M."/>
            <person name="Grigoriev I.V."/>
            <person name="Jeffries T.W."/>
        </authorList>
    </citation>
    <scope>NUCLEOTIDE SEQUENCE [LARGE SCALE GENOMIC DNA]</scope>
    <source>
        <strain evidence="3">NRRL Y-1933</strain>
    </source>
</reference>
<dbReference type="OrthoDB" id="6375174at2759"/>
<feature type="compositionally biased region" description="Polar residues" evidence="1">
    <location>
        <begin position="361"/>
        <end position="382"/>
    </location>
</feature>
<evidence type="ECO:0000256" key="1">
    <source>
        <dbReference type="SAM" id="MobiDB-lite"/>
    </source>
</evidence>
<name>A0A1E4RRB4_9ASCO</name>
<dbReference type="GO" id="GO:0016791">
    <property type="term" value="F:phosphatase activity"/>
    <property type="evidence" value="ECO:0007669"/>
    <property type="project" value="TreeGrafter"/>
</dbReference>
<dbReference type="Gene3D" id="3.90.190.10">
    <property type="entry name" value="Protein tyrosine phosphatase superfamily"/>
    <property type="match status" value="1"/>
</dbReference>
<dbReference type="PANTHER" id="PTHR31126:SF70">
    <property type="entry name" value="PROTEIN OCA4"/>
    <property type="match status" value="1"/>
</dbReference>
<dbReference type="Proteomes" id="UP000095085">
    <property type="component" value="Unassembled WGS sequence"/>
</dbReference>
<dbReference type="InterPro" id="IPR004861">
    <property type="entry name" value="Siw14-like"/>
</dbReference>
<keyword evidence="3" id="KW-1185">Reference proteome</keyword>
<evidence type="ECO:0000313" key="2">
    <source>
        <dbReference type="EMBL" id="ODV69766.1"/>
    </source>
</evidence>
<accession>A0A1E4RRB4</accession>
<protein>
    <submittedName>
        <fullName evidence="2">Uncharacterized protein</fullName>
    </submittedName>
</protein>
<dbReference type="InterPro" id="IPR029021">
    <property type="entry name" value="Prot-tyrosine_phosphatase-like"/>
</dbReference>
<proteinExistence type="predicted"/>
<gene>
    <name evidence="2" type="ORF">HYPBUDRAFT_151386</name>
</gene>
<feature type="region of interest" description="Disordered" evidence="1">
    <location>
        <begin position="313"/>
        <end position="332"/>
    </location>
</feature>
<dbReference type="PANTHER" id="PTHR31126">
    <property type="entry name" value="TYROSINE-PROTEIN PHOSPHATASE"/>
    <property type="match status" value="1"/>
</dbReference>
<feature type="compositionally biased region" description="Polar residues" evidence="1">
    <location>
        <begin position="90"/>
        <end position="106"/>
    </location>
</feature>
<feature type="region of interest" description="Disordered" evidence="1">
    <location>
        <begin position="360"/>
        <end position="382"/>
    </location>
</feature>
<dbReference type="STRING" id="984485.A0A1E4RRB4"/>
<dbReference type="Pfam" id="PF03162">
    <property type="entry name" value="Y_phosphatase2"/>
    <property type="match status" value="2"/>
</dbReference>
<dbReference type="SUPFAM" id="SSF52799">
    <property type="entry name" value="(Phosphotyrosine protein) phosphatases II"/>
    <property type="match status" value="1"/>
</dbReference>
<feature type="region of interest" description="Disordered" evidence="1">
    <location>
        <begin position="72"/>
        <end position="118"/>
    </location>
</feature>
<feature type="region of interest" description="Disordered" evidence="1">
    <location>
        <begin position="251"/>
        <end position="290"/>
    </location>
</feature>
<organism evidence="2 3">
    <name type="scientific">Hyphopichia burtonii NRRL Y-1933</name>
    <dbReference type="NCBI Taxonomy" id="984485"/>
    <lineage>
        <taxon>Eukaryota</taxon>
        <taxon>Fungi</taxon>
        <taxon>Dikarya</taxon>
        <taxon>Ascomycota</taxon>
        <taxon>Saccharomycotina</taxon>
        <taxon>Pichiomycetes</taxon>
        <taxon>Debaryomycetaceae</taxon>
        <taxon>Hyphopichia</taxon>
    </lineage>
</organism>
<sequence>MLVPPDNFGMVEPGVYRCSKLEADHFPFLETLQLKSLVLLDAEKPPRTLRNFIESNNVELFRLGGLKITNHYHTGESSSSNKDHDEDETNSLNGDLTSSSSKTQSENGDEKDSNSHSIDLVSLDNSKSKSDQWMLIEKNLILGAFEILFNKTKHNLLLVDLTLTLVGILRKIQKWNLNSIVNEYRIYTGNSSKSNYYAQNFLELIQTELIPYEIDQLNHQLKKQQELSKLKKQQENEMLLLSPAYQRSPELNRTLSRNRSIDDGSPSWDEDRDDVQSLDDDDIDEDFLSSSPQIPANLLKLVEIKKHEKLHSIDDERNRIPGTSPNYSRSSRNSSFTNDILLNAARGNYERRRSSIDSKFIKSQNKSFRNQSPTTPSSFSSRWSFENTPRLLREKESKKNRFEDLSPAEIQNIRDTYDYKYYKNLHKFPVKYGNVGIIKLKLPPDNNLPDWFIRGRNHWEYNFKKLNNI</sequence>
<dbReference type="EMBL" id="KV454538">
    <property type="protein sequence ID" value="ODV69766.1"/>
    <property type="molecule type" value="Genomic_DNA"/>
</dbReference>
<dbReference type="RefSeq" id="XP_020078833.1">
    <property type="nucleotide sequence ID" value="XM_020220467.1"/>
</dbReference>
<dbReference type="AlphaFoldDB" id="A0A1E4RRB4"/>
<dbReference type="GeneID" id="30995017"/>
<evidence type="ECO:0000313" key="3">
    <source>
        <dbReference type="Proteomes" id="UP000095085"/>
    </source>
</evidence>